<gene>
    <name evidence="5" type="ORF">C7453_11041</name>
    <name evidence="4" type="ORF">HLH32_13680</name>
</gene>
<dbReference type="PANTHER" id="PTHR33121:SF70">
    <property type="entry name" value="SIGNALING PROTEIN YKOW"/>
    <property type="match status" value="1"/>
</dbReference>
<dbReference type="NCBIfam" id="TIGR00254">
    <property type="entry name" value="GGDEF"/>
    <property type="match status" value="1"/>
</dbReference>
<dbReference type="Pfam" id="PF00990">
    <property type="entry name" value="GGDEF"/>
    <property type="match status" value="1"/>
</dbReference>
<name>A0A370G197_GLULI</name>
<dbReference type="InterPro" id="IPR035965">
    <property type="entry name" value="PAS-like_dom_sf"/>
</dbReference>
<dbReference type="EMBL" id="QQAW01000010">
    <property type="protein sequence ID" value="RDI36374.1"/>
    <property type="molecule type" value="Genomic_DNA"/>
</dbReference>
<dbReference type="CDD" id="cd01949">
    <property type="entry name" value="GGDEF"/>
    <property type="match status" value="1"/>
</dbReference>
<proteinExistence type="predicted"/>
<dbReference type="InterPro" id="IPR035919">
    <property type="entry name" value="EAL_sf"/>
</dbReference>
<dbReference type="SUPFAM" id="SSF55785">
    <property type="entry name" value="PYP-like sensor domain (PAS domain)"/>
    <property type="match status" value="1"/>
</dbReference>
<evidence type="ECO:0000259" key="2">
    <source>
        <dbReference type="PROSITE" id="PS50883"/>
    </source>
</evidence>
<dbReference type="Proteomes" id="UP000254958">
    <property type="component" value="Unassembled WGS sequence"/>
</dbReference>
<dbReference type="SMART" id="SM00052">
    <property type="entry name" value="EAL"/>
    <property type="match status" value="1"/>
</dbReference>
<dbReference type="CDD" id="cd01948">
    <property type="entry name" value="EAL"/>
    <property type="match status" value="1"/>
</dbReference>
<organism evidence="5 6">
    <name type="scientific">Gluconacetobacter liquefaciens</name>
    <name type="common">Acetobacter liquefaciens</name>
    <dbReference type="NCBI Taxonomy" id="89584"/>
    <lineage>
        <taxon>Bacteria</taxon>
        <taxon>Pseudomonadati</taxon>
        <taxon>Pseudomonadota</taxon>
        <taxon>Alphaproteobacteria</taxon>
        <taxon>Acetobacterales</taxon>
        <taxon>Acetobacteraceae</taxon>
        <taxon>Gluconacetobacter</taxon>
    </lineage>
</organism>
<evidence type="ECO:0000256" key="1">
    <source>
        <dbReference type="SAM" id="MobiDB-lite"/>
    </source>
</evidence>
<protein>
    <submittedName>
        <fullName evidence="5">Diguanylate cyclase (GGDEF)-like protein</fullName>
    </submittedName>
    <submittedName>
        <fullName evidence="4">EAL domain-containing protein</fullName>
    </submittedName>
</protein>
<feature type="domain" description="GGDEF" evidence="3">
    <location>
        <begin position="536"/>
        <end position="674"/>
    </location>
</feature>
<dbReference type="InterPro" id="IPR043128">
    <property type="entry name" value="Rev_trsase/Diguanyl_cyclase"/>
</dbReference>
<dbReference type="InterPro" id="IPR050706">
    <property type="entry name" value="Cyclic-di-GMP_PDE-like"/>
</dbReference>
<dbReference type="Gene3D" id="3.30.450.40">
    <property type="match status" value="2"/>
</dbReference>
<dbReference type="SUPFAM" id="SSF55073">
    <property type="entry name" value="Nucleotide cyclase"/>
    <property type="match status" value="1"/>
</dbReference>
<dbReference type="SMART" id="SM00267">
    <property type="entry name" value="GGDEF"/>
    <property type="match status" value="1"/>
</dbReference>
<dbReference type="Gene3D" id="3.30.450.20">
    <property type="entry name" value="PAS domain"/>
    <property type="match status" value="1"/>
</dbReference>
<evidence type="ECO:0000313" key="5">
    <source>
        <dbReference type="EMBL" id="RDI36374.1"/>
    </source>
</evidence>
<feature type="compositionally biased region" description="Basic and acidic residues" evidence="1">
    <location>
        <begin position="22"/>
        <end position="32"/>
    </location>
</feature>
<dbReference type="Proteomes" id="UP000562982">
    <property type="component" value="Unassembled WGS sequence"/>
</dbReference>
<dbReference type="InterPro" id="IPR003018">
    <property type="entry name" value="GAF"/>
</dbReference>
<sequence>MRLPRVLLPASRRRLATQAEGEPERSGEDGGPRHRRRFQQLYRLNGFNSFLARVGMAFDPASDETAILSAACEAATRNARLRAAFIARPDAQGAFHLLAESGPVVQLHDPVFSARPDLAGQYGLVGRVWHGGQPVFCADVAREDALLPWRPRMRELGVRSCAVLPLWRGGEVWAVFGVYDGQADAFDPAISTILLEAATSLSRGLKTLDERRLKAAQIDRAQVGIVLLRDARIHAANSFAAGLAGCAPDGLHHAPAERIVGGDEARLEQARTQLRETGRARLSGVPLPRPDGHDLIADLSAVALDDPPGADSVWTMEDVTGRDETERLYRALINAVSAMLAAEDEAEKCRAVCETLVDGTLFNAVWLVQPDLSGRMVVRAHAGRGGDMIARLNWRIDQDSGPLPMTVRAWRDACLVHTNDMATDLVGIPGYGTVMRYGWRAVLSVPVLRGGQIWAVLTLTTLRASGFEDKSITLCRRLAELLGRSFDRLDTSRNLEQLRQEEARRARRDVLTALPNRLALEEYLPRAQERARARGMSVAVGLMDLDGFKSVNDTYGHAAGDKVLVELSRRLWEALRENGYIARLGGDEFVVVLENLDKDTANEQASVELDRLSSVVGEPFVLEDGTTARVGLAMGVAFYPQDGEKPEALLRQADNAMYQAKQGQGPRDANWHFAGALDEARILDDEAAADLLPIAPYGTVAADLLGRVVAAVARIGERIRQGVIPALWQKSGGAPVLANLTAEQHERLTEREVKHLEFMVAPVIVREDLLGEARRLGSMYALFGVDAAVIVAEQGFYLRLLLAEMEAGGMDGDDRYRVQQIVEARYRDDRRMRRMIAQQVRKAYIAALSDEMPGGAWSAVSNDALTALAKLPGIRSAFLMRPNAAGELVAQTIAGPCATALDEALLRGEVRPVIASSARRGSFIGAQAWRTGAWQSCPSVELDGAMAPWHALMANLRIRSAMSVPIRRLDGTTALVLTLFGACPNQFESADMRQFIVGLQEKWERLWRDGQDMSDARAGRLRERLFSGGLRMFMQPVIDLRTGQLLKVEALARLQDADGTILPPATFLALLGHDELDRLFQFGLEQSLSWLRSWDGKGLSTEMSVNLPPSCLSNTNVLPMVDDMLNRHDIAPRRLTLEVLETQGLDSAKQKAALRDFRSRGVQMAIDDLGAGHSTLLRLSAAPFDCIKVDQGLLRYVRDVPLQVFSVIRSLREMGRDLHSQVVVEGLEDADMIEAICHLGCQYGQGFGIARPMPPDDFLDWHRAYAERDPGRDRVEEDSEIRSVLGALAWLWTATRDCPPLGQFAFGDGPLTRWLERLGRDDSEAARWYRICSAGPVPEEMARDMRDWLEDRVVNAAHG</sequence>
<dbReference type="SMART" id="SM00065">
    <property type="entry name" value="GAF"/>
    <property type="match status" value="2"/>
</dbReference>
<dbReference type="SUPFAM" id="SSF55781">
    <property type="entry name" value="GAF domain-like"/>
    <property type="match status" value="3"/>
</dbReference>
<dbReference type="Pfam" id="PF13185">
    <property type="entry name" value="GAF_2"/>
    <property type="match status" value="3"/>
</dbReference>
<evidence type="ECO:0000313" key="4">
    <source>
        <dbReference type="EMBL" id="MBB2187409.1"/>
    </source>
</evidence>
<dbReference type="InterPro" id="IPR000160">
    <property type="entry name" value="GGDEF_dom"/>
</dbReference>
<dbReference type="Gene3D" id="3.30.70.270">
    <property type="match status" value="1"/>
</dbReference>
<reference evidence="5 6" key="1">
    <citation type="submission" date="2018-07" db="EMBL/GenBank/DDBJ databases">
        <title>Genomic Encyclopedia of Type Strains, Phase IV (KMG-IV): sequencing the most valuable type-strain genomes for metagenomic binning, comparative biology and taxonomic classification.</title>
        <authorList>
            <person name="Goeker M."/>
        </authorList>
    </citation>
    <scope>NUCLEOTIDE SEQUENCE [LARGE SCALE GENOMIC DNA]</scope>
    <source>
        <strain evidence="5 6">DSM 5603</strain>
    </source>
</reference>
<feature type="domain" description="EAL" evidence="2">
    <location>
        <begin position="1014"/>
        <end position="1266"/>
    </location>
</feature>
<evidence type="ECO:0000259" key="3">
    <source>
        <dbReference type="PROSITE" id="PS50887"/>
    </source>
</evidence>
<keyword evidence="6" id="KW-1185">Reference proteome</keyword>
<accession>A0A370G197</accession>
<dbReference type="Pfam" id="PF00563">
    <property type="entry name" value="EAL"/>
    <property type="match status" value="1"/>
</dbReference>
<dbReference type="EMBL" id="JABEQI010000008">
    <property type="protein sequence ID" value="MBB2187409.1"/>
    <property type="molecule type" value="Genomic_DNA"/>
</dbReference>
<dbReference type="Gene3D" id="3.20.20.450">
    <property type="entry name" value="EAL domain"/>
    <property type="match status" value="1"/>
</dbReference>
<dbReference type="PROSITE" id="PS50883">
    <property type="entry name" value="EAL"/>
    <property type="match status" value="1"/>
</dbReference>
<evidence type="ECO:0000313" key="6">
    <source>
        <dbReference type="Proteomes" id="UP000254958"/>
    </source>
</evidence>
<reference evidence="4 7" key="2">
    <citation type="submission" date="2020-04" db="EMBL/GenBank/DDBJ databases">
        <title>Description of novel Gluconacetobacter.</title>
        <authorList>
            <person name="Sombolestani A."/>
        </authorList>
    </citation>
    <scope>NUCLEOTIDE SEQUENCE [LARGE SCALE GENOMIC DNA]</scope>
    <source>
        <strain evidence="4 7">LMG 1382</strain>
    </source>
</reference>
<dbReference type="SUPFAM" id="SSF141868">
    <property type="entry name" value="EAL domain-like"/>
    <property type="match status" value="1"/>
</dbReference>
<dbReference type="RefSeq" id="WP_114728519.1">
    <property type="nucleotide sequence ID" value="NZ_BJMI01000012.1"/>
</dbReference>
<comment type="caution">
    <text evidence="5">The sequence shown here is derived from an EMBL/GenBank/DDBJ whole genome shotgun (WGS) entry which is preliminary data.</text>
</comment>
<dbReference type="GO" id="GO:0071111">
    <property type="term" value="F:cyclic-guanylate-specific phosphodiesterase activity"/>
    <property type="evidence" value="ECO:0007669"/>
    <property type="project" value="InterPro"/>
</dbReference>
<dbReference type="InterPro" id="IPR029016">
    <property type="entry name" value="GAF-like_dom_sf"/>
</dbReference>
<dbReference type="InterPro" id="IPR001633">
    <property type="entry name" value="EAL_dom"/>
</dbReference>
<dbReference type="PROSITE" id="PS50887">
    <property type="entry name" value="GGDEF"/>
    <property type="match status" value="1"/>
</dbReference>
<dbReference type="OrthoDB" id="23692at2"/>
<dbReference type="PANTHER" id="PTHR33121">
    <property type="entry name" value="CYCLIC DI-GMP PHOSPHODIESTERASE PDEF"/>
    <property type="match status" value="1"/>
</dbReference>
<evidence type="ECO:0000313" key="7">
    <source>
        <dbReference type="Proteomes" id="UP000562982"/>
    </source>
</evidence>
<feature type="region of interest" description="Disordered" evidence="1">
    <location>
        <begin position="12"/>
        <end position="34"/>
    </location>
</feature>
<dbReference type="InterPro" id="IPR029787">
    <property type="entry name" value="Nucleotide_cyclase"/>
</dbReference>